<dbReference type="InterPro" id="IPR012337">
    <property type="entry name" value="RNaseH-like_sf"/>
</dbReference>
<protein>
    <recommendedName>
        <fullName evidence="1">Integrase catalytic domain-containing protein</fullName>
    </recommendedName>
</protein>
<proteinExistence type="predicted"/>
<comment type="caution">
    <text evidence="2">The sequence shown here is derived from an EMBL/GenBank/DDBJ whole genome shotgun (WGS) entry which is preliminary data.</text>
</comment>
<dbReference type="PROSITE" id="PS50994">
    <property type="entry name" value="INTEGRASE"/>
    <property type="match status" value="1"/>
</dbReference>
<dbReference type="AlphaFoldDB" id="A0ABD1KYU1"/>
<accession>A0ABD1KYU1</accession>
<dbReference type="Gene3D" id="3.30.420.10">
    <property type="entry name" value="Ribonuclease H-like superfamily/Ribonuclease H"/>
    <property type="match status" value="1"/>
</dbReference>
<dbReference type="InterPro" id="IPR036397">
    <property type="entry name" value="RNaseH_sf"/>
</dbReference>
<organism evidence="2 3">
    <name type="scientific">Coilia grayii</name>
    <name type="common">Gray's grenadier anchovy</name>
    <dbReference type="NCBI Taxonomy" id="363190"/>
    <lineage>
        <taxon>Eukaryota</taxon>
        <taxon>Metazoa</taxon>
        <taxon>Chordata</taxon>
        <taxon>Craniata</taxon>
        <taxon>Vertebrata</taxon>
        <taxon>Euteleostomi</taxon>
        <taxon>Actinopterygii</taxon>
        <taxon>Neopterygii</taxon>
        <taxon>Teleostei</taxon>
        <taxon>Clupei</taxon>
        <taxon>Clupeiformes</taxon>
        <taxon>Clupeoidei</taxon>
        <taxon>Engraulidae</taxon>
        <taxon>Coilinae</taxon>
        <taxon>Coilia</taxon>
    </lineage>
</organism>
<dbReference type="PANTHER" id="PTHR37984:SF7">
    <property type="entry name" value="INTEGRASE CATALYTIC DOMAIN-CONTAINING PROTEIN"/>
    <property type="match status" value="1"/>
</dbReference>
<dbReference type="EMBL" id="JBHFQA010000001">
    <property type="protein sequence ID" value="KAL2104336.1"/>
    <property type="molecule type" value="Genomic_DNA"/>
</dbReference>
<reference evidence="2 3" key="1">
    <citation type="submission" date="2024-09" db="EMBL/GenBank/DDBJ databases">
        <title>A chromosome-level genome assembly of Gray's grenadier anchovy, Coilia grayii.</title>
        <authorList>
            <person name="Fu Z."/>
        </authorList>
    </citation>
    <scope>NUCLEOTIDE SEQUENCE [LARGE SCALE GENOMIC DNA]</scope>
    <source>
        <strain evidence="2">G4</strain>
        <tissue evidence="2">Muscle</tissue>
    </source>
</reference>
<sequence>MAPSQPGPSLAPPTPPVLAVYPFQAVCSDFFMHRGVHYLVIVDRYSNWPIISRSAGGATDLICHLHRAFATYVTPEELASDGGPEFTSDETRSFLHRWGVHHRLSLVAFPHSNCHAEIGVKMMKRLITDNMGPNGDLDTNAVQRVILQYRNTPDPDTKLSPAMCVFGRPIRDFIPIPPGKYRPHETWRETLKAREEALPKRHIRAADTWAEHTKHLLPLRVGDFVRIQNQTGPHPKKWDRTGSIVEVCQHDQYVVKMGRAGSHFGTGDFCASSTQFALTSLHLDQSTMTLGLVSTNQHWLQCRCHLTLWVARYRPWQCQIPLRRQPDRLQVLPCVGHSALQTCRWCRPRKSLVLRRLPPRPLPHCCLACRRQQAYAGPPGGPVCLLGIRTMLWDNL</sequence>
<dbReference type="Proteomes" id="UP001591681">
    <property type="component" value="Unassembled WGS sequence"/>
</dbReference>
<dbReference type="InterPro" id="IPR050951">
    <property type="entry name" value="Retrovirus_Pol_polyprotein"/>
</dbReference>
<dbReference type="SUPFAM" id="SSF53098">
    <property type="entry name" value="Ribonuclease H-like"/>
    <property type="match status" value="1"/>
</dbReference>
<gene>
    <name evidence="2" type="ORF">ACEWY4_001204</name>
</gene>
<feature type="domain" description="Integrase catalytic" evidence="1">
    <location>
        <begin position="18"/>
        <end position="169"/>
    </location>
</feature>
<dbReference type="Pfam" id="PF00665">
    <property type="entry name" value="rve"/>
    <property type="match status" value="1"/>
</dbReference>
<dbReference type="PANTHER" id="PTHR37984">
    <property type="entry name" value="PROTEIN CBG26694"/>
    <property type="match status" value="1"/>
</dbReference>
<evidence type="ECO:0000313" key="3">
    <source>
        <dbReference type="Proteomes" id="UP001591681"/>
    </source>
</evidence>
<dbReference type="InterPro" id="IPR001584">
    <property type="entry name" value="Integrase_cat-core"/>
</dbReference>
<keyword evidence="3" id="KW-1185">Reference proteome</keyword>
<evidence type="ECO:0000313" key="2">
    <source>
        <dbReference type="EMBL" id="KAL2104336.1"/>
    </source>
</evidence>
<evidence type="ECO:0000259" key="1">
    <source>
        <dbReference type="PROSITE" id="PS50994"/>
    </source>
</evidence>
<name>A0ABD1KYU1_9TELE</name>